<dbReference type="EMBL" id="CM007363">
    <property type="protein sequence ID" value="OIW14651.1"/>
    <property type="molecule type" value="Genomic_DNA"/>
</dbReference>
<evidence type="ECO:0000313" key="3">
    <source>
        <dbReference type="Proteomes" id="UP000188354"/>
    </source>
</evidence>
<feature type="compositionally biased region" description="Basic and acidic residues" evidence="1">
    <location>
        <begin position="21"/>
        <end position="30"/>
    </location>
</feature>
<dbReference type="Proteomes" id="UP000188354">
    <property type="component" value="Chromosome LG03"/>
</dbReference>
<organism evidence="2 3">
    <name type="scientific">Lupinus angustifolius</name>
    <name type="common">Narrow-leaved blue lupine</name>
    <dbReference type="NCBI Taxonomy" id="3871"/>
    <lineage>
        <taxon>Eukaryota</taxon>
        <taxon>Viridiplantae</taxon>
        <taxon>Streptophyta</taxon>
        <taxon>Embryophyta</taxon>
        <taxon>Tracheophyta</taxon>
        <taxon>Spermatophyta</taxon>
        <taxon>Magnoliopsida</taxon>
        <taxon>eudicotyledons</taxon>
        <taxon>Gunneridae</taxon>
        <taxon>Pentapetalae</taxon>
        <taxon>rosids</taxon>
        <taxon>fabids</taxon>
        <taxon>Fabales</taxon>
        <taxon>Fabaceae</taxon>
        <taxon>Papilionoideae</taxon>
        <taxon>50 kb inversion clade</taxon>
        <taxon>genistoids sensu lato</taxon>
        <taxon>core genistoids</taxon>
        <taxon>Genisteae</taxon>
        <taxon>Lupinus</taxon>
    </lineage>
</organism>
<gene>
    <name evidence="2" type="ORF">TanjilG_32993</name>
</gene>
<dbReference type="Gramene" id="OIW14651">
    <property type="protein sequence ID" value="OIW14651"/>
    <property type="gene ID" value="TanjilG_32993"/>
</dbReference>
<dbReference type="AlphaFoldDB" id="A0A4P1RNV9"/>
<protein>
    <submittedName>
        <fullName evidence="2">Uncharacterized protein</fullName>
    </submittedName>
</protein>
<feature type="region of interest" description="Disordered" evidence="1">
    <location>
        <begin position="1"/>
        <end position="55"/>
    </location>
</feature>
<evidence type="ECO:0000256" key="1">
    <source>
        <dbReference type="SAM" id="MobiDB-lite"/>
    </source>
</evidence>
<reference evidence="2 3" key="1">
    <citation type="journal article" date="2017" name="Plant Biotechnol. J.">
        <title>A comprehensive draft genome sequence for lupin (Lupinus angustifolius), an emerging health food: insights into plant-microbe interactions and legume evolution.</title>
        <authorList>
            <person name="Hane J.K."/>
            <person name="Ming Y."/>
            <person name="Kamphuis L.G."/>
            <person name="Nelson M.N."/>
            <person name="Garg G."/>
            <person name="Atkins C.A."/>
            <person name="Bayer P.E."/>
            <person name="Bravo A."/>
            <person name="Bringans S."/>
            <person name="Cannon S."/>
            <person name="Edwards D."/>
            <person name="Foley R."/>
            <person name="Gao L.L."/>
            <person name="Harrison M.J."/>
            <person name="Huang W."/>
            <person name="Hurgobin B."/>
            <person name="Li S."/>
            <person name="Liu C.W."/>
            <person name="McGrath A."/>
            <person name="Morahan G."/>
            <person name="Murray J."/>
            <person name="Weller J."/>
            <person name="Jian J."/>
            <person name="Singh K.B."/>
        </authorList>
    </citation>
    <scope>NUCLEOTIDE SEQUENCE [LARGE SCALE GENOMIC DNA]</scope>
    <source>
        <strain evidence="3">cv. Tanjil</strain>
        <tissue evidence="2">Whole plant</tissue>
    </source>
</reference>
<proteinExistence type="predicted"/>
<evidence type="ECO:0000313" key="2">
    <source>
        <dbReference type="EMBL" id="OIW14651.1"/>
    </source>
</evidence>
<name>A0A4P1RNV9_LUPAN</name>
<accession>A0A4P1RNV9</accession>
<keyword evidence="3" id="KW-1185">Reference proteome</keyword>
<sequence length="55" mass="6306">MDSGMSWADQWDNNPDPPPSLDKDKKKGKDGSSASKLKNVMTLQWMKDLRKKNQK</sequence>